<feature type="region of interest" description="Disordered" evidence="1">
    <location>
        <begin position="1"/>
        <end position="25"/>
    </location>
</feature>
<dbReference type="InterPro" id="IPR045999">
    <property type="entry name" value="DUF5955"/>
</dbReference>
<gene>
    <name evidence="2" type="ORF">EKH77_25545</name>
</gene>
<dbReference type="Pfam" id="PF19380">
    <property type="entry name" value="DUF5955"/>
    <property type="match status" value="1"/>
</dbReference>
<evidence type="ECO:0000313" key="2">
    <source>
        <dbReference type="EMBL" id="AZQ74137.1"/>
    </source>
</evidence>
<feature type="region of interest" description="Disordered" evidence="1">
    <location>
        <begin position="101"/>
        <end position="120"/>
    </location>
</feature>
<name>A0A3S9PP80_STRLT</name>
<proteinExistence type="predicted"/>
<evidence type="ECO:0000256" key="1">
    <source>
        <dbReference type="SAM" id="MobiDB-lite"/>
    </source>
</evidence>
<sequence length="120" mass="12172">MAEGAVVVEVERTGRSGEDPDPRAGELGVAVARLRRALAGHPAPLPDRDAAEDELAALDAMARTGHPDVSRLRRSLLLVAGAVGSVSALGSALGEVRAAVDRFGDGPGAPEGVPHPREGA</sequence>
<evidence type="ECO:0000313" key="3">
    <source>
        <dbReference type="Proteomes" id="UP000267900"/>
    </source>
</evidence>
<dbReference type="OrthoDB" id="4264214at2"/>
<reference evidence="2 3" key="1">
    <citation type="submission" date="2018-12" db="EMBL/GenBank/DDBJ databases">
        <title>The whole draft genome of Streptomyce luteoverticillatus CGMCC 15060.</title>
        <authorList>
            <person name="Feng Z."/>
            <person name="Chen G."/>
            <person name="Zhang J."/>
            <person name="Zhu H."/>
            <person name="Yu X."/>
            <person name="Zhang W."/>
            <person name="Zhang X."/>
        </authorList>
    </citation>
    <scope>NUCLEOTIDE SEQUENCE [LARGE SCALE GENOMIC DNA]</scope>
    <source>
        <strain evidence="2 3">CGMCC 15060</strain>
    </source>
</reference>
<protein>
    <submittedName>
        <fullName evidence="2">Uncharacterized protein</fullName>
    </submittedName>
</protein>
<dbReference type="Proteomes" id="UP000267900">
    <property type="component" value="Chromosome"/>
</dbReference>
<organism evidence="2 3">
    <name type="scientific">Streptomyces luteoverticillatus</name>
    <name type="common">Streptoverticillium luteoverticillatus</name>
    <dbReference type="NCBI Taxonomy" id="66425"/>
    <lineage>
        <taxon>Bacteria</taxon>
        <taxon>Bacillati</taxon>
        <taxon>Actinomycetota</taxon>
        <taxon>Actinomycetes</taxon>
        <taxon>Kitasatosporales</taxon>
        <taxon>Streptomycetaceae</taxon>
        <taxon>Streptomyces</taxon>
    </lineage>
</organism>
<accession>A0A3S9PP80</accession>
<dbReference type="AlphaFoldDB" id="A0A3S9PP80"/>
<dbReference type="RefSeq" id="WP_126916640.1">
    <property type="nucleotide sequence ID" value="NZ_CP034587.1"/>
</dbReference>
<keyword evidence="3" id="KW-1185">Reference proteome</keyword>
<dbReference type="EMBL" id="CP034587">
    <property type="protein sequence ID" value="AZQ74137.1"/>
    <property type="molecule type" value="Genomic_DNA"/>
</dbReference>
<feature type="compositionally biased region" description="Basic and acidic residues" evidence="1">
    <location>
        <begin position="9"/>
        <end position="24"/>
    </location>
</feature>